<gene>
    <name evidence="2" type="ORF">IDH44_06265</name>
</gene>
<name>A0A927BSL3_9BACL</name>
<dbReference type="PANTHER" id="PTHR46211">
    <property type="entry name" value="GLYCEROPHOSPHORYL DIESTER PHOSPHODIESTERASE"/>
    <property type="match status" value="1"/>
</dbReference>
<dbReference type="Pfam" id="PF03009">
    <property type="entry name" value="GDPD"/>
    <property type="match status" value="1"/>
</dbReference>
<dbReference type="Proteomes" id="UP000621560">
    <property type="component" value="Unassembled WGS sequence"/>
</dbReference>
<dbReference type="PROSITE" id="PS51704">
    <property type="entry name" value="GP_PDE"/>
    <property type="match status" value="1"/>
</dbReference>
<dbReference type="CDD" id="cd08563">
    <property type="entry name" value="GDPD_TtGDE_like"/>
    <property type="match status" value="1"/>
</dbReference>
<dbReference type="InterPro" id="IPR017946">
    <property type="entry name" value="PLC-like_Pdiesterase_TIM-brl"/>
</dbReference>
<dbReference type="EMBL" id="JACXIZ010000012">
    <property type="protein sequence ID" value="MBD2844789.1"/>
    <property type="molecule type" value="Genomic_DNA"/>
</dbReference>
<evidence type="ECO:0000259" key="1">
    <source>
        <dbReference type="PROSITE" id="PS51704"/>
    </source>
</evidence>
<evidence type="ECO:0000313" key="2">
    <source>
        <dbReference type="EMBL" id="MBD2844789.1"/>
    </source>
</evidence>
<organism evidence="2 3">
    <name type="scientific">Paenibacillus sabuli</name>
    <dbReference type="NCBI Taxonomy" id="2772509"/>
    <lineage>
        <taxon>Bacteria</taxon>
        <taxon>Bacillati</taxon>
        <taxon>Bacillota</taxon>
        <taxon>Bacilli</taxon>
        <taxon>Bacillales</taxon>
        <taxon>Paenibacillaceae</taxon>
        <taxon>Paenibacillus</taxon>
    </lineage>
</organism>
<accession>A0A927BSL3</accession>
<dbReference type="Gene3D" id="3.20.20.190">
    <property type="entry name" value="Phosphatidylinositol (PI) phosphodiesterase"/>
    <property type="match status" value="1"/>
</dbReference>
<proteinExistence type="predicted"/>
<feature type="domain" description="GP-PDE" evidence="1">
    <location>
        <begin position="4"/>
        <end position="240"/>
    </location>
</feature>
<dbReference type="SUPFAM" id="SSF51695">
    <property type="entry name" value="PLC-like phosphodiesterases"/>
    <property type="match status" value="1"/>
</dbReference>
<dbReference type="RefSeq" id="WP_190915792.1">
    <property type="nucleotide sequence ID" value="NZ_JACXIZ010000012.1"/>
</dbReference>
<reference evidence="2" key="1">
    <citation type="submission" date="2020-09" db="EMBL/GenBank/DDBJ databases">
        <title>A novel bacterium of genus Paenibacillus, isolated from South China Sea.</title>
        <authorList>
            <person name="Huang H."/>
            <person name="Mo K."/>
            <person name="Hu Y."/>
        </authorList>
    </citation>
    <scope>NUCLEOTIDE SEQUENCE</scope>
    <source>
        <strain evidence="2">IB182496</strain>
    </source>
</reference>
<keyword evidence="3" id="KW-1185">Reference proteome</keyword>
<sequence>MSSVINFAHRGASAVCPENTMEAFTEAVRLGATGIETDVQMTADGRLVLIHDEKLDRTTSGRGLVKDIALDELSRLDAGAWRDEAFAGARVPLLEELLELAAAQRLQLNLELKNGIVRYPGLEEAVLGAVRQYGLQEQVVISSFNHYSLVACKQIDPAVRTGALYGEGLFEPWAYARRIGADALHAHHYAVLPEWVTAARAHGVVYHPYTVNDPARMDWLVEAGVAGIITDVPDVLAGLLRTRTAASQ</sequence>
<evidence type="ECO:0000313" key="3">
    <source>
        <dbReference type="Proteomes" id="UP000621560"/>
    </source>
</evidence>
<comment type="caution">
    <text evidence="2">The sequence shown here is derived from an EMBL/GenBank/DDBJ whole genome shotgun (WGS) entry which is preliminary data.</text>
</comment>
<dbReference type="PANTHER" id="PTHR46211:SF1">
    <property type="entry name" value="GLYCEROPHOSPHODIESTER PHOSPHODIESTERASE, CYTOPLASMIC"/>
    <property type="match status" value="1"/>
</dbReference>
<protein>
    <submittedName>
        <fullName evidence="2">Glycerophosphodiester phosphodiesterase</fullName>
    </submittedName>
</protein>
<dbReference type="InterPro" id="IPR030395">
    <property type="entry name" value="GP_PDE_dom"/>
</dbReference>
<dbReference type="GO" id="GO:0006629">
    <property type="term" value="P:lipid metabolic process"/>
    <property type="evidence" value="ECO:0007669"/>
    <property type="project" value="InterPro"/>
</dbReference>
<dbReference type="AlphaFoldDB" id="A0A927BSL3"/>
<dbReference type="GO" id="GO:0008081">
    <property type="term" value="F:phosphoric diester hydrolase activity"/>
    <property type="evidence" value="ECO:0007669"/>
    <property type="project" value="InterPro"/>
</dbReference>